<proteinExistence type="predicted"/>
<evidence type="ECO:0000256" key="1">
    <source>
        <dbReference type="SAM" id="MobiDB-lite"/>
    </source>
</evidence>
<reference evidence="2" key="1">
    <citation type="submission" date="2013-11" db="EMBL/GenBank/DDBJ databases">
        <title>The Genome Sequence of Phytophthora parasitica IAC_01/95.</title>
        <authorList>
            <consortium name="The Broad Institute Genomics Platform"/>
            <person name="Russ C."/>
            <person name="Tyler B."/>
            <person name="Panabieres F."/>
            <person name="Shan W."/>
            <person name="Tripathy S."/>
            <person name="Grunwald N."/>
            <person name="Machado M."/>
            <person name="Johnson C.S."/>
            <person name="Arredondo F."/>
            <person name="Hong C."/>
            <person name="Coffey M."/>
            <person name="Young S.K."/>
            <person name="Zeng Q."/>
            <person name="Gargeya S."/>
            <person name="Fitzgerald M."/>
            <person name="Abouelleil A."/>
            <person name="Alvarado L."/>
            <person name="Chapman S.B."/>
            <person name="Gainer-Dewar J."/>
            <person name="Goldberg J."/>
            <person name="Griggs A."/>
            <person name="Gujja S."/>
            <person name="Hansen M."/>
            <person name="Howarth C."/>
            <person name="Imamovic A."/>
            <person name="Ireland A."/>
            <person name="Larimer J."/>
            <person name="McCowan C."/>
            <person name="Murphy C."/>
            <person name="Pearson M."/>
            <person name="Poon T.W."/>
            <person name="Priest M."/>
            <person name="Roberts A."/>
            <person name="Saif S."/>
            <person name="Shea T."/>
            <person name="Sykes S."/>
            <person name="Wortman J."/>
            <person name="Nusbaum C."/>
            <person name="Birren B."/>
        </authorList>
    </citation>
    <scope>NUCLEOTIDE SEQUENCE [LARGE SCALE GENOMIC DNA]</scope>
    <source>
        <strain evidence="2">IAC_01/95</strain>
    </source>
</reference>
<dbReference type="Proteomes" id="UP000054532">
    <property type="component" value="Unassembled WGS sequence"/>
</dbReference>
<feature type="region of interest" description="Disordered" evidence="1">
    <location>
        <begin position="50"/>
        <end position="115"/>
    </location>
</feature>
<gene>
    <name evidence="2" type="ORF">L914_17795</name>
</gene>
<feature type="non-terminal residue" evidence="2">
    <location>
        <position position="1"/>
    </location>
</feature>
<sequence length="127" mass="14049">AGAIINGTASSSPHFRKSFVLDTLYQQTFTMNTVDSPKASEYERPPVMEHFKQSRSTRKLNTQPSVPMLGVGGKQLSQDTVQWDPTPEPSTNYVNSDQPPQAQTNETDQSNSTTVSKLASLLCCRRQ</sequence>
<dbReference type="AlphaFoldDB" id="W2MFZ4"/>
<dbReference type="VEuPathDB" id="FungiDB:PPTG_17241"/>
<dbReference type="EMBL" id="KI695587">
    <property type="protein sequence ID" value="ETM35267.1"/>
    <property type="molecule type" value="Genomic_DNA"/>
</dbReference>
<name>W2MFZ4_PHYNI</name>
<evidence type="ECO:0000313" key="2">
    <source>
        <dbReference type="EMBL" id="ETM35267.1"/>
    </source>
</evidence>
<feature type="compositionally biased region" description="Polar residues" evidence="1">
    <location>
        <begin position="75"/>
        <end position="115"/>
    </location>
</feature>
<accession>W2MFZ4</accession>
<organism evidence="2">
    <name type="scientific">Phytophthora nicotianae</name>
    <name type="common">Potato buckeye rot agent</name>
    <name type="synonym">Phytophthora parasitica</name>
    <dbReference type="NCBI Taxonomy" id="4792"/>
    <lineage>
        <taxon>Eukaryota</taxon>
        <taxon>Sar</taxon>
        <taxon>Stramenopiles</taxon>
        <taxon>Oomycota</taxon>
        <taxon>Peronosporomycetes</taxon>
        <taxon>Peronosporales</taxon>
        <taxon>Peronosporaceae</taxon>
        <taxon>Phytophthora</taxon>
    </lineage>
</organism>
<protein>
    <submittedName>
        <fullName evidence="2">Uncharacterized protein</fullName>
    </submittedName>
</protein>